<dbReference type="PATRIC" id="fig|477245.3.peg.2475"/>
<organism evidence="2 3">
    <name type="scientific">Streptomyces cyaneogriseus subsp. noncyanogenus</name>
    <dbReference type="NCBI Taxonomy" id="477245"/>
    <lineage>
        <taxon>Bacteria</taxon>
        <taxon>Bacillati</taxon>
        <taxon>Actinomycetota</taxon>
        <taxon>Actinomycetes</taxon>
        <taxon>Kitasatosporales</taxon>
        <taxon>Streptomycetaceae</taxon>
        <taxon>Streptomyces</taxon>
    </lineage>
</organism>
<evidence type="ECO:0000259" key="1">
    <source>
        <dbReference type="Pfam" id="PF05685"/>
    </source>
</evidence>
<dbReference type="HOGENOM" id="CLU_076312_4_1_11"/>
<dbReference type="InterPro" id="IPR008538">
    <property type="entry name" value="Uma2"/>
</dbReference>
<dbReference type="InterPro" id="IPR012296">
    <property type="entry name" value="Nuclease_put_TT1808"/>
</dbReference>
<dbReference type="Proteomes" id="UP000032234">
    <property type="component" value="Chromosome"/>
</dbReference>
<dbReference type="SUPFAM" id="SSF52980">
    <property type="entry name" value="Restriction endonuclease-like"/>
    <property type="match status" value="1"/>
</dbReference>
<evidence type="ECO:0000313" key="2">
    <source>
        <dbReference type="EMBL" id="AJP02054.1"/>
    </source>
</evidence>
<dbReference type="RefSeq" id="WP_044381593.1">
    <property type="nucleotide sequence ID" value="NZ_CP010849.1"/>
</dbReference>
<gene>
    <name evidence="2" type="ORF">TU94_11650</name>
</gene>
<proteinExistence type="predicted"/>
<dbReference type="KEGG" id="scw:TU94_11650"/>
<name>A0A0C5G1P1_9ACTN</name>
<dbReference type="OrthoDB" id="4537149at2"/>
<dbReference type="CDD" id="cd06260">
    <property type="entry name" value="DUF820-like"/>
    <property type="match status" value="1"/>
</dbReference>
<accession>A0A0C5G1P1</accession>
<protein>
    <recommendedName>
        <fullName evidence="1">Putative restriction endonuclease domain-containing protein</fullName>
    </recommendedName>
</protein>
<dbReference type="EMBL" id="CP010849">
    <property type="protein sequence ID" value="AJP02054.1"/>
    <property type="molecule type" value="Genomic_DNA"/>
</dbReference>
<dbReference type="Pfam" id="PF05685">
    <property type="entry name" value="Uma2"/>
    <property type="match status" value="1"/>
</dbReference>
<feature type="domain" description="Putative restriction endonuclease" evidence="1">
    <location>
        <begin position="15"/>
        <end position="186"/>
    </location>
</feature>
<dbReference type="PANTHER" id="PTHR35400">
    <property type="entry name" value="SLR1083 PROTEIN"/>
    <property type="match status" value="1"/>
</dbReference>
<keyword evidence="3" id="KW-1185">Reference proteome</keyword>
<dbReference type="AlphaFoldDB" id="A0A0C5G1P1"/>
<dbReference type="Gene3D" id="3.90.1570.10">
    <property type="entry name" value="tt1808, chain A"/>
    <property type="match status" value="1"/>
</dbReference>
<dbReference type="InterPro" id="IPR011335">
    <property type="entry name" value="Restrct_endonuc-II-like"/>
</dbReference>
<reference evidence="2 3" key="1">
    <citation type="submission" date="2015-02" db="EMBL/GenBank/DDBJ databases">
        <title>Genome sequence of thermotolerant Streptomyces cyaneogriseus subsp. Noncyanogenus NMWT1, the producer of nematocidal antibiotics nemadectin.</title>
        <authorList>
            <person name="Wang H."/>
            <person name="Li C."/>
            <person name="Xiang W."/>
            <person name="Wang X."/>
        </authorList>
    </citation>
    <scope>NUCLEOTIDE SEQUENCE [LARGE SCALE GENOMIC DNA]</scope>
    <source>
        <strain evidence="2 3">NMWT 1</strain>
    </source>
</reference>
<sequence>MTVTTDRPQMLVTEFEELARHAARTIEGARLEFINGHLGGKAVPDGDHGRIIQWLTRICMQHRPDLWLDPTQGLRIETYREGRARPDGSLAPADAFVAQGEWADPTPVLMVVEVTSYDSDTDRRDRVDKPRAYAETGIPVYLLIDRDTCELKVHSRPDGVRYETVQTLPFGKEAALPDPVGITLDTEPLKNWVR</sequence>
<evidence type="ECO:0000313" key="3">
    <source>
        <dbReference type="Proteomes" id="UP000032234"/>
    </source>
</evidence>
<dbReference type="PANTHER" id="PTHR35400:SF3">
    <property type="entry name" value="SLL1072 PROTEIN"/>
    <property type="match status" value="1"/>
</dbReference>
<dbReference type="STRING" id="477245.TU94_11650"/>